<accession>A0ABV1A5G8</accession>
<evidence type="ECO:0000313" key="7">
    <source>
        <dbReference type="EMBL" id="MEQ2312708.1"/>
    </source>
</evidence>
<comment type="caution">
    <text evidence="7">The sequence shown here is derived from an EMBL/GenBank/DDBJ whole genome shotgun (WGS) entry which is preliminary data.</text>
</comment>
<dbReference type="EMBL" id="JAHRIP010079942">
    <property type="protein sequence ID" value="MEQ2312708.1"/>
    <property type="molecule type" value="Genomic_DNA"/>
</dbReference>
<evidence type="ECO:0000313" key="8">
    <source>
        <dbReference type="Proteomes" id="UP001469553"/>
    </source>
</evidence>
<reference evidence="7 8" key="1">
    <citation type="submission" date="2021-06" db="EMBL/GenBank/DDBJ databases">
        <authorList>
            <person name="Palmer J.M."/>
        </authorList>
    </citation>
    <scope>NUCLEOTIDE SEQUENCE [LARGE SCALE GENOMIC DNA]</scope>
    <source>
        <strain evidence="7 8">AS_MEX2019</strain>
        <tissue evidence="7">Muscle</tissue>
    </source>
</reference>
<dbReference type="Pfam" id="PF00028">
    <property type="entry name" value="Cadherin"/>
    <property type="match status" value="1"/>
</dbReference>
<dbReference type="InterPro" id="IPR002126">
    <property type="entry name" value="Cadherin-like_dom"/>
</dbReference>
<keyword evidence="8" id="KW-1185">Reference proteome</keyword>
<name>A0ABV1A5G8_9TELE</name>
<dbReference type="SMART" id="SM00112">
    <property type="entry name" value="CA"/>
    <property type="match status" value="1"/>
</dbReference>
<dbReference type="PANTHER" id="PTHR24027:SF419">
    <property type="entry name" value="CADHERIN-17"/>
    <property type="match status" value="1"/>
</dbReference>
<feature type="domain" description="Cadherin" evidence="6">
    <location>
        <begin position="1"/>
        <end position="94"/>
    </location>
</feature>
<dbReference type="PROSITE" id="PS50268">
    <property type="entry name" value="CADHERIN_2"/>
    <property type="match status" value="1"/>
</dbReference>
<dbReference type="InterPro" id="IPR039808">
    <property type="entry name" value="Cadherin"/>
</dbReference>
<keyword evidence="2" id="KW-0677">Repeat</keyword>
<dbReference type="PROSITE" id="PS00232">
    <property type="entry name" value="CADHERIN_1"/>
    <property type="match status" value="1"/>
</dbReference>
<keyword evidence="3 5" id="KW-0106">Calcium</keyword>
<evidence type="ECO:0000256" key="5">
    <source>
        <dbReference type="PROSITE-ProRule" id="PRU00043"/>
    </source>
</evidence>
<dbReference type="SUPFAM" id="SSF49313">
    <property type="entry name" value="Cadherin-like"/>
    <property type="match status" value="1"/>
</dbReference>
<sequence>MQIEAKDDDQAGTINAEIVYSIVSQEPAGRGDMFTIDRKTGKLYVKEPTLDRETHDFYKLVIKGTDMGGAPGGKTGTGTVEIQVLDINDNIPTLEKSEVKTIVETKPNKIKSNKIKCNNTLCFRVKKNLNTNNLSIVSTVYMGNREQCSTKTGQKTCLSLS</sequence>
<protein>
    <recommendedName>
        <fullName evidence="6">Cadherin domain-containing protein</fullName>
    </recommendedName>
</protein>
<gene>
    <name evidence="7" type="ORF">AMECASPLE_033938</name>
</gene>
<dbReference type="PANTHER" id="PTHR24027">
    <property type="entry name" value="CADHERIN-23"/>
    <property type="match status" value="1"/>
</dbReference>
<dbReference type="CDD" id="cd11304">
    <property type="entry name" value="Cadherin_repeat"/>
    <property type="match status" value="1"/>
</dbReference>
<organism evidence="7 8">
    <name type="scientific">Ameca splendens</name>
    <dbReference type="NCBI Taxonomy" id="208324"/>
    <lineage>
        <taxon>Eukaryota</taxon>
        <taxon>Metazoa</taxon>
        <taxon>Chordata</taxon>
        <taxon>Craniata</taxon>
        <taxon>Vertebrata</taxon>
        <taxon>Euteleostomi</taxon>
        <taxon>Actinopterygii</taxon>
        <taxon>Neopterygii</taxon>
        <taxon>Teleostei</taxon>
        <taxon>Neoteleostei</taxon>
        <taxon>Acanthomorphata</taxon>
        <taxon>Ovalentaria</taxon>
        <taxon>Atherinomorphae</taxon>
        <taxon>Cyprinodontiformes</taxon>
        <taxon>Goodeidae</taxon>
        <taxon>Ameca</taxon>
    </lineage>
</organism>
<dbReference type="Gene3D" id="2.60.40.60">
    <property type="entry name" value="Cadherins"/>
    <property type="match status" value="1"/>
</dbReference>
<evidence type="ECO:0000256" key="3">
    <source>
        <dbReference type="ARBA" id="ARBA00022837"/>
    </source>
</evidence>
<proteinExistence type="predicted"/>
<dbReference type="Proteomes" id="UP001469553">
    <property type="component" value="Unassembled WGS sequence"/>
</dbReference>
<keyword evidence="4" id="KW-0472">Membrane</keyword>
<evidence type="ECO:0000256" key="1">
    <source>
        <dbReference type="ARBA" id="ARBA00004370"/>
    </source>
</evidence>
<evidence type="ECO:0000259" key="6">
    <source>
        <dbReference type="PROSITE" id="PS50268"/>
    </source>
</evidence>
<dbReference type="InterPro" id="IPR015919">
    <property type="entry name" value="Cadherin-like_sf"/>
</dbReference>
<dbReference type="PRINTS" id="PR00205">
    <property type="entry name" value="CADHERIN"/>
</dbReference>
<evidence type="ECO:0000256" key="4">
    <source>
        <dbReference type="ARBA" id="ARBA00023136"/>
    </source>
</evidence>
<dbReference type="InterPro" id="IPR020894">
    <property type="entry name" value="Cadherin_CS"/>
</dbReference>
<comment type="subcellular location">
    <subcellularLocation>
        <location evidence="1">Membrane</location>
    </subcellularLocation>
</comment>
<evidence type="ECO:0000256" key="2">
    <source>
        <dbReference type="ARBA" id="ARBA00022737"/>
    </source>
</evidence>